<dbReference type="GO" id="GO:0003676">
    <property type="term" value="F:nucleic acid binding"/>
    <property type="evidence" value="ECO:0007669"/>
    <property type="project" value="InterPro"/>
</dbReference>
<evidence type="ECO:0000313" key="2">
    <source>
        <dbReference type="EMBL" id="KAD2805047.1"/>
    </source>
</evidence>
<protein>
    <recommendedName>
        <fullName evidence="1">Integrase catalytic domain-containing protein</fullName>
    </recommendedName>
</protein>
<comment type="caution">
    <text evidence="2">The sequence shown here is derived from an EMBL/GenBank/DDBJ whole genome shotgun (WGS) entry which is preliminary data.</text>
</comment>
<accession>A0A5N6LU02</accession>
<dbReference type="EMBL" id="SZYD01000018">
    <property type="protein sequence ID" value="KAD2805047.1"/>
    <property type="molecule type" value="Genomic_DNA"/>
</dbReference>
<dbReference type="Proteomes" id="UP000326396">
    <property type="component" value="Linkage Group LG8"/>
</dbReference>
<keyword evidence="3" id="KW-1185">Reference proteome</keyword>
<dbReference type="InterPro" id="IPR001584">
    <property type="entry name" value="Integrase_cat-core"/>
</dbReference>
<proteinExistence type="predicted"/>
<organism evidence="2 3">
    <name type="scientific">Mikania micrantha</name>
    <name type="common">bitter vine</name>
    <dbReference type="NCBI Taxonomy" id="192012"/>
    <lineage>
        <taxon>Eukaryota</taxon>
        <taxon>Viridiplantae</taxon>
        <taxon>Streptophyta</taxon>
        <taxon>Embryophyta</taxon>
        <taxon>Tracheophyta</taxon>
        <taxon>Spermatophyta</taxon>
        <taxon>Magnoliopsida</taxon>
        <taxon>eudicotyledons</taxon>
        <taxon>Gunneridae</taxon>
        <taxon>Pentapetalae</taxon>
        <taxon>asterids</taxon>
        <taxon>campanulids</taxon>
        <taxon>Asterales</taxon>
        <taxon>Asteraceae</taxon>
        <taxon>Asteroideae</taxon>
        <taxon>Heliantheae alliance</taxon>
        <taxon>Eupatorieae</taxon>
        <taxon>Mikania</taxon>
    </lineage>
</organism>
<dbReference type="InterPro" id="IPR036397">
    <property type="entry name" value="RNaseH_sf"/>
</dbReference>
<dbReference type="InterPro" id="IPR056924">
    <property type="entry name" value="SH3_Tf2-1"/>
</dbReference>
<dbReference type="Pfam" id="PF24626">
    <property type="entry name" value="SH3_Tf2-1"/>
    <property type="match status" value="1"/>
</dbReference>
<dbReference type="Gene3D" id="3.30.420.10">
    <property type="entry name" value="Ribonuclease H-like superfamily/Ribonuclease H"/>
    <property type="match status" value="1"/>
</dbReference>
<evidence type="ECO:0000259" key="1">
    <source>
        <dbReference type="PROSITE" id="PS50994"/>
    </source>
</evidence>
<dbReference type="SUPFAM" id="SSF53098">
    <property type="entry name" value="Ribonuclease H-like"/>
    <property type="match status" value="1"/>
</dbReference>
<sequence length="177" mass="20330">MEELGLLISTAYHPQIDGQSERTIQTLEDLLRACIINFGGSWDNYLPLAEFSYDNSYHSSIGMPPYEMLSFLERCLCFRKQGKLKPRIIGQFNIIARIGDVAYRLELPKELNGIHDTFHVSYLRKCLADESAYVPLEDLEIDDKLNYVEKPVAILDRKVKHLRNKSLNQVKVQGKGI</sequence>
<dbReference type="GO" id="GO:0015074">
    <property type="term" value="P:DNA integration"/>
    <property type="evidence" value="ECO:0007669"/>
    <property type="project" value="InterPro"/>
</dbReference>
<feature type="domain" description="Integrase catalytic" evidence="1">
    <location>
        <begin position="1"/>
        <end position="73"/>
    </location>
</feature>
<name>A0A5N6LU02_9ASTR</name>
<dbReference type="OrthoDB" id="1721106at2759"/>
<dbReference type="AlphaFoldDB" id="A0A5N6LU02"/>
<dbReference type="PANTHER" id="PTHR46148">
    <property type="entry name" value="CHROMO DOMAIN-CONTAINING PROTEIN"/>
    <property type="match status" value="1"/>
</dbReference>
<evidence type="ECO:0000313" key="3">
    <source>
        <dbReference type="Proteomes" id="UP000326396"/>
    </source>
</evidence>
<gene>
    <name evidence="2" type="ORF">E3N88_38424</name>
</gene>
<dbReference type="PANTHER" id="PTHR46148:SF57">
    <property type="entry name" value="OS12G0499874 PROTEIN"/>
    <property type="match status" value="1"/>
</dbReference>
<reference evidence="2 3" key="1">
    <citation type="submission" date="2019-05" db="EMBL/GenBank/DDBJ databases">
        <title>Mikania micrantha, genome provides insights into the molecular mechanism of rapid growth.</title>
        <authorList>
            <person name="Liu B."/>
        </authorList>
    </citation>
    <scope>NUCLEOTIDE SEQUENCE [LARGE SCALE GENOMIC DNA]</scope>
    <source>
        <strain evidence="2">NLD-2019</strain>
        <tissue evidence="2">Leaf</tissue>
    </source>
</reference>
<dbReference type="PROSITE" id="PS50994">
    <property type="entry name" value="INTEGRASE"/>
    <property type="match status" value="1"/>
</dbReference>
<dbReference type="InterPro" id="IPR012337">
    <property type="entry name" value="RNaseH-like_sf"/>
</dbReference>